<feature type="domain" description="Mannitol dehydrogenase C-terminal" evidence="4">
    <location>
        <begin position="280"/>
        <end position="463"/>
    </location>
</feature>
<dbReference type="InterPro" id="IPR023027">
    <property type="entry name" value="Mannitol_DH_CS"/>
</dbReference>
<dbReference type="GO" id="GO:0016616">
    <property type="term" value="F:oxidoreductase activity, acting on the CH-OH group of donors, NAD or NADP as acceptor"/>
    <property type="evidence" value="ECO:0007669"/>
    <property type="project" value="TreeGrafter"/>
</dbReference>
<dbReference type="GO" id="GO:0019594">
    <property type="term" value="P:mannitol metabolic process"/>
    <property type="evidence" value="ECO:0007669"/>
    <property type="project" value="InterPro"/>
</dbReference>
<keyword evidence="2" id="KW-0520">NAD</keyword>
<name>A0A1G7FK62_9RHOB</name>
<evidence type="ECO:0000256" key="2">
    <source>
        <dbReference type="ARBA" id="ARBA00023027"/>
    </source>
</evidence>
<dbReference type="RefSeq" id="WP_089959396.1">
    <property type="nucleotide sequence ID" value="NZ_FNAV01000007.1"/>
</dbReference>
<dbReference type="PRINTS" id="PR00084">
    <property type="entry name" value="MTLDHDRGNASE"/>
</dbReference>
<dbReference type="InterPro" id="IPR050988">
    <property type="entry name" value="Mannitol_DH/Oxidoreductase"/>
</dbReference>
<dbReference type="PANTHER" id="PTHR43362">
    <property type="entry name" value="MANNITOL DEHYDROGENASE DSF1-RELATED"/>
    <property type="match status" value="1"/>
</dbReference>
<dbReference type="PANTHER" id="PTHR43362:SF1">
    <property type="entry name" value="MANNITOL DEHYDROGENASE 2-RELATED"/>
    <property type="match status" value="1"/>
</dbReference>
<protein>
    <submittedName>
        <fullName evidence="5">Fructuronate reductase</fullName>
    </submittedName>
</protein>
<dbReference type="Gene3D" id="3.40.50.720">
    <property type="entry name" value="NAD(P)-binding Rossmann-like Domain"/>
    <property type="match status" value="1"/>
</dbReference>
<dbReference type="InterPro" id="IPR013118">
    <property type="entry name" value="Mannitol_DH_C"/>
</dbReference>
<dbReference type="SUPFAM" id="SSF48179">
    <property type="entry name" value="6-phosphogluconate dehydrogenase C-terminal domain-like"/>
    <property type="match status" value="1"/>
</dbReference>
<accession>A0A1G7FK62</accession>
<dbReference type="SUPFAM" id="SSF51735">
    <property type="entry name" value="NAD(P)-binding Rossmann-fold domains"/>
    <property type="match status" value="1"/>
</dbReference>
<organism evidence="5 6">
    <name type="scientific">Salipiger thiooxidans</name>
    <dbReference type="NCBI Taxonomy" id="282683"/>
    <lineage>
        <taxon>Bacteria</taxon>
        <taxon>Pseudomonadati</taxon>
        <taxon>Pseudomonadota</taxon>
        <taxon>Alphaproteobacteria</taxon>
        <taxon>Rhodobacterales</taxon>
        <taxon>Roseobacteraceae</taxon>
        <taxon>Salipiger</taxon>
    </lineage>
</organism>
<keyword evidence="1" id="KW-0560">Oxidoreductase</keyword>
<dbReference type="OrthoDB" id="271711at2"/>
<evidence type="ECO:0000259" key="3">
    <source>
        <dbReference type="Pfam" id="PF01232"/>
    </source>
</evidence>
<dbReference type="InterPro" id="IPR013131">
    <property type="entry name" value="Mannitol_DH_N"/>
</dbReference>
<dbReference type="AlphaFoldDB" id="A0A1G7FK62"/>
<proteinExistence type="predicted"/>
<evidence type="ECO:0000256" key="1">
    <source>
        <dbReference type="ARBA" id="ARBA00023002"/>
    </source>
</evidence>
<keyword evidence="6" id="KW-1185">Reference proteome</keyword>
<dbReference type="InterPro" id="IPR000669">
    <property type="entry name" value="Mannitol_DH"/>
</dbReference>
<dbReference type="InterPro" id="IPR036291">
    <property type="entry name" value="NAD(P)-bd_dom_sf"/>
</dbReference>
<gene>
    <name evidence="5" type="ORF">SAMN04488105_107127</name>
</gene>
<reference evidence="6" key="1">
    <citation type="submission" date="2016-10" db="EMBL/GenBank/DDBJ databases">
        <authorList>
            <person name="Varghese N."/>
            <person name="Submissions S."/>
        </authorList>
    </citation>
    <scope>NUCLEOTIDE SEQUENCE [LARGE SCALE GENOMIC DNA]</scope>
    <source>
        <strain evidence="6">DSM 10146</strain>
    </source>
</reference>
<evidence type="ECO:0000259" key="4">
    <source>
        <dbReference type="Pfam" id="PF08125"/>
    </source>
</evidence>
<sequence>MRLTSLGQVPAGLRPGYDPAAHGVGILHLGLGAFHKAHQAALTDLALAASGGDWRILGVSLRSPRASGELHPQNGLYTLIEKGAEGTTARVVGAVADAVCSAGDPEPVLAAMASEATRIVSLTVTEKAYGLDRAAQGCDPSHPAVAADLATPRAPQGVLGLLTEALRRRHEAGFAPFTVLCCDNLPENGVLLRGAVVDFARRLDPALSAWIAGEVAFPSTMVDRITPAATGATRAEAATLLGCDDLAAVETERFFQWVVEDSFPLGRPDWEAAGVIFTDDVSAFEAMKLRMLNGTHSMLAYAGFHAGDAYVRDVMADAPLATLVRRHLAAAAATLPPIEGIDTGAYAEALLRRFENPAIAHETFQIAMDGSEKMPQRIFAAIPDARRADLPVRAFAFAAAAWLRHVSGRTHDCAPYDLRDPIADRLHAIAAGQDAADIVAGLRGTEILPPAVARDDAFWSEVTGILAPMLSQPMTDVIVREAARASGA</sequence>
<evidence type="ECO:0000313" key="5">
    <source>
        <dbReference type="EMBL" id="SDE76274.1"/>
    </source>
</evidence>
<dbReference type="STRING" id="282683.SAMN04488105_107127"/>
<dbReference type="PROSITE" id="PS00974">
    <property type="entry name" value="MANNITOL_DHGENASE"/>
    <property type="match status" value="1"/>
</dbReference>
<evidence type="ECO:0000313" key="6">
    <source>
        <dbReference type="Proteomes" id="UP000198994"/>
    </source>
</evidence>
<dbReference type="InterPro" id="IPR008927">
    <property type="entry name" value="6-PGluconate_DH-like_C_sf"/>
</dbReference>
<dbReference type="EMBL" id="FNAV01000007">
    <property type="protein sequence ID" value="SDE76274.1"/>
    <property type="molecule type" value="Genomic_DNA"/>
</dbReference>
<dbReference type="InterPro" id="IPR013328">
    <property type="entry name" value="6PGD_dom2"/>
</dbReference>
<dbReference type="Pfam" id="PF01232">
    <property type="entry name" value="Mannitol_dh"/>
    <property type="match status" value="1"/>
</dbReference>
<dbReference type="Gene3D" id="1.10.1040.10">
    <property type="entry name" value="N-(1-d-carboxylethyl)-l-norvaline Dehydrogenase, domain 2"/>
    <property type="match status" value="1"/>
</dbReference>
<dbReference type="Pfam" id="PF08125">
    <property type="entry name" value="Mannitol_dh_C"/>
    <property type="match status" value="1"/>
</dbReference>
<feature type="domain" description="Mannitol dehydrogenase N-terminal" evidence="3">
    <location>
        <begin position="25"/>
        <end position="271"/>
    </location>
</feature>
<dbReference type="Proteomes" id="UP000198994">
    <property type="component" value="Unassembled WGS sequence"/>
</dbReference>